<reference evidence="1" key="1">
    <citation type="submission" date="2021-01" db="UniProtKB">
        <authorList>
            <consortium name="EnsemblMetazoa"/>
        </authorList>
    </citation>
    <scope>IDENTIFICATION</scope>
</reference>
<dbReference type="EnsemblMetazoa" id="CLYHEMT013598.5">
    <property type="protein sequence ID" value="CLYHEMP013598.5"/>
    <property type="gene ID" value="CLYHEMG013598"/>
</dbReference>
<evidence type="ECO:0000313" key="1">
    <source>
        <dbReference type="EnsemblMetazoa" id="CLYHEMP013598.5"/>
    </source>
</evidence>
<sequence>CFFLYKKGNYNEALLACAELKRDIVFTDADVLIWEALILIKLGKFNDAEVLLDGFDQHNNIIIDISSYLKFRKNDFEAVVKLLSDAEDERLSNLLFLVNEYAKLHRQLENNKSREIVERCLQMKKIVNELFQVELDSIHI</sequence>
<dbReference type="OrthoDB" id="8123811at2759"/>
<dbReference type="Proteomes" id="UP000594262">
    <property type="component" value="Unplaced"/>
</dbReference>
<dbReference type="InterPro" id="IPR011990">
    <property type="entry name" value="TPR-like_helical_dom_sf"/>
</dbReference>
<protein>
    <submittedName>
        <fullName evidence="1">Uncharacterized protein</fullName>
    </submittedName>
</protein>
<name>A0A7M6DK18_9CNID</name>
<accession>A0A7M6DK18</accession>
<keyword evidence="2" id="KW-1185">Reference proteome</keyword>
<dbReference type="Gene3D" id="1.25.40.10">
    <property type="entry name" value="Tetratricopeptide repeat domain"/>
    <property type="match status" value="1"/>
</dbReference>
<evidence type="ECO:0000313" key="2">
    <source>
        <dbReference type="Proteomes" id="UP000594262"/>
    </source>
</evidence>
<proteinExistence type="predicted"/>
<dbReference type="AlphaFoldDB" id="A0A7M6DK18"/>
<organism evidence="1 2">
    <name type="scientific">Clytia hemisphaerica</name>
    <dbReference type="NCBI Taxonomy" id="252671"/>
    <lineage>
        <taxon>Eukaryota</taxon>
        <taxon>Metazoa</taxon>
        <taxon>Cnidaria</taxon>
        <taxon>Hydrozoa</taxon>
        <taxon>Hydroidolina</taxon>
        <taxon>Leptothecata</taxon>
        <taxon>Obeliida</taxon>
        <taxon>Clytiidae</taxon>
        <taxon>Clytia</taxon>
    </lineage>
</organism>